<feature type="domain" description="DUF6570" evidence="2">
    <location>
        <begin position="362"/>
        <end position="466"/>
    </location>
</feature>
<name>A0A817YA80_9BILA</name>
<feature type="compositionally biased region" description="Basic and acidic residues" evidence="1">
    <location>
        <begin position="124"/>
        <end position="152"/>
    </location>
</feature>
<comment type="caution">
    <text evidence="3">The sequence shown here is derived from an EMBL/GenBank/DDBJ whole genome shotgun (WGS) entry which is preliminary data.</text>
</comment>
<dbReference type="EMBL" id="CAJNYU010000628">
    <property type="protein sequence ID" value="CAF3378008.1"/>
    <property type="molecule type" value="Genomic_DNA"/>
</dbReference>
<evidence type="ECO:0000259" key="2">
    <source>
        <dbReference type="Pfam" id="PF20209"/>
    </source>
</evidence>
<protein>
    <recommendedName>
        <fullName evidence="2">DUF6570 domain-containing protein</fullName>
    </recommendedName>
</protein>
<evidence type="ECO:0000256" key="1">
    <source>
        <dbReference type="SAM" id="MobiDB-lite"/>
    </source>
</evidence>
<accession>A0A817YA80</accession>
<dbReference type="Pfam" id="PF20209">
    <property type="entry name" value="DUF6570"/>
    <property type="match status" value="1"/>
</dbReference>
<feature type="region of interest" description="Disordered" evidence="1">
    <location>
        <begin position="95"/>
        <end position="164"/>
    </location>
</feature>
<evidence type="ECO:0000313" key="4">
    <source>
        <dbReference type="Proteomes" id="UP000663869"/>
    </source>
</evidence>
<reference evidence="3" key="1">
    <citation type="submission" date="2021-02" db="EMBL/GenBank/DDBJ databases">
        <authorList>
            <person name="Nowell W R."/>
        </authorList>
    </citation>
    <scope>NUCLEOTIDE SEQUENCE</scope>
</reference>
<feature type="compositionally biased region" description="Polar residues" evidence="1">
    <location>
        <begin position="95"/>
        <end position="104"/>
    </location>
</feature>
<dbReference type="InterPro" id="IPR046700">
    <property type="entry name" value="DUF6570"/>
</dbReference>
<dbReference type="Proteomes" id="UP000663869">
    <property type="component" value="Unassembled WGS sequence"/>
</dbReference>
<gene>
    <name evidence="3" type="ORF">FME351_LOCUS6971</name>
</gene>
<dbReference type="AlphaFoldDB" id="A0A817YA80"/>
<organism evidence="3 4">
    <name type="scientific">Rotaria socialis</name>
    <dbReference type="NCBI Taxonomy" id="392032"/>
    <lineage>
        <taxon>Eukaryota</taxon>
        <taxon>Metazoa</taxon>
        <taxon>Spiralia</taxon>
        <taxon>Gnathifera</taxon>
        <taxon>Rotifera</taxon>
        <taxon>Eurotatoria</taxon>
        <taxon>Bdelloidea</taxon>
        <taxon>Philodinida</taxon>
        <taxon>Philodinidae</taxon>
        <taxon>Rotaria</taxon>
    </lineage>
</organism>
<proteinExistence type="predicted"/>
<feature type="compositionally biased region" description="Basic and acidic residues" evidence="1">
    <location>
        <begin position="105"/>
        <end position="114"/>
    </location>
</feature>
<sequence length="484" mass="54724">MVFLNNIFTPIPPITTNCEVTISWSHAKHEKDARDANHGTWSPNHFVSLMSTSNVMTPEKKTFKNNATIQIRIPEFQSSPSRRLRSEINIENDSAQSIISTTIQREPKDIESQHQSRLKKKRECARSRRMNETDDQRQKRLEKQREQSEAIRAKKKLKNHASNSNTVHQRNIDIQMNETEEQASCDGDSMGDLTQNGNATKKKKCFISPPWPEAISRGLKETCLQQFLQQMSMSALTETTCSVCNVRTAVKKSKKIPISKIPNAHLLKVSDELKDLIISTQSSTTQNSSGINIQTAEHDQSSIKFSKVENSSSIFIILGSSPLNSPYFYCKNRIISYANGLSQQNRVSMCTVCQKCYDSLSKKHIPKFSPANNMWLGDVPTELQGLTIPEEKLISLYRHNSCVIKLHSPFHSTTTAQSALKGNCITFLQTIPNIVNSLPLRLDDLCETLKVSFVGTRPPERIQLKNPNRTQEKNYTSTILAQET</sequence>
<evidence type="ECO:0000313" key="3">
    <source>
        <dbReference type="EMBL" id="CAF3378008.1"/>
    </source>
</evidence>